<name>A0A9D1XPJ0_9BACT</name>
<evidence type="ECO:0000313" key="3">
    <source>
        <dbReference type="Proteomes" id="UP000823847"/>
    </source>
</evidence>
<dbReference type="AlphaFoldDB" id="A0A9D1XPJ0"/>
<accession>A0A9D1XPJ0</accession>
<comment type="caution">
    <text evidence="2">The sequence shown here is derived from an EMBL/GenBank/DDBJ whole genome shotgun (WGS) entry which is preliminary data.</text>
</comment>
<evidence type="ECO:0000256" key="1">
    <source>
        <dbReference type="SAM" id="MobiDB-lite"/>
    </source>
</evidence>
<reference evidence="2" key="2">
    <citation type="submission" date="2021-04" db="EMBL/GenBank/DDBJ databases">
        <authorList>
            <person name="Gilroy R."/>
        </authorList>
    </citation>
    <scope>NUCLEOTIDE SEQUENCE</scope>
    <source>
        <strain evidence="2">ChiHecec2B26-12326</strain>
    </source>
</reference>
<organism evidence="2 3">
    <name type="scientific">Candidatus Parabacteroides intestinigallinarum</name>
    <dbReference type="NCBI Taxonomy" id="2838722"/>
    <lineage>
        <taxon>Bacteria</taxon>
        <taxon>Pseudomonadati</taxon>
        <taxon>Bacteroidota</taxon>
        <taxon>Bacteroidia</taxon>
        <taxon>Bacteroidales</taxon>
        <taxon>Tannerellaceae</taxon>
        <taxon>Parabacteroides</taxon>
    </lineage>
</organism>
<evidence type="ECO:0000313" key="2">
    <source>
        <dbReference type="EMBL" id="HIX85306.1"/>
    </source>
</evidence>
<proteinExistence type="predicted"/>
<feature type="region of interest" description="Disordered" evidence="1">
    <location>
        <begin position="128"/>
        <end position="148"/>
    </location>
</feature>
<dbReference type="EMBL" id="DXEN01000010">
    <property type="protein sequence ID" value="HIX85306.1"/>
    <property type="molecule type" value="Genomic_DNA"/>
</dbReference>
<gene>
    <name evidence="2" type="ORF">H9848_01690</name>
</gene>
<reference evidence="2" key="1">
    <citation type="journal article" date="2021" name="PeerJ">
        <title>Extensive microbial diversity within the chicken gut microbiome revealed by metagenomics and culture.</title>
        <authorList>
            <person name="Gilroy R."/>
            <person name="Ravi A."/>
            <person name="Getino M."/>
            <person name="Pursley I."/>
            <person name="Horton D.L."/>
            <person name="Alikhan N.F."/>
            <person name="Baker D."/>
            <person name="Gharbi K."/>
            <person name="Hall N."/>
            <person name="Watson M."/>
            <person name="Adriaenssens E.M."/>
            <person name="Foster-Nyarko E."/>
            <person name="Jarju S."/>
            <person name="Secka A."/>
            <person name="Antonio M."/>
            <person name="Oren A."/>
            <person name="Chaudhuri R.R."/>
            <person name="La Ragione R."/>
            <person name="Hildebrand F."/>
            <person name="Pallen M.J."/>
        </authorList>
    </citation>
    <scope>NUCLEOTIDE SEQUENCE</scope>
    <source>
        <strain evidence="2">ChiHecec2B26-12326</strain>
    </source>
</reference>
<protein>
    <submittedName>
        <fullName evidence="2">Uncharacterized protein</fullName>
    </submittedName>
</protein>
<sequence>MKEKVLEVLKNLGFNCEELDDWGYGFKYEGASYFYIPNEDDDEFLSLCVPGIQDFEEDNASLFYQWVDKLNTMFKYVKAHKVGDSMWLFYERECIGEEEDLRAVITRMIYHLEASLFLARKVFAAEEGETTDGEANDPDVDETTEDND</sequence>
<dbReference type="Proteomes" id="UP000823847">
    <property type="component" value="Unassembled WGS sequence"/>
</dbReference>